<keyword evidence="3 5" id="KW-0238">DNA-binding</keyword>
<dbReference type="InterPro" id="IPR050808">
    <property type="entry name" value="Phage_Integrase"/>
</dbReference>
<evidence type="ECO:0000256" key="2">
    <source>
        <dbReference type="ARBA" id="ARBA00022908"/>
    </source>
</evidence>
<dbReference type="GO" id="GO:0015074">
    <property type="term" value="P:DNA integration"/>
    <property type="evidence" value="ECO:0007669"/>
    <property type="project" value="UniProtKB-KW"/>
</dbReference>
<dbReference type="Pfam" id="PF12167">
    <property type="entry name" value="Arm-DNA-bind_2"/>
    <property type="match status" value="1"/>
</dbReference>
<comment type="similarity">
    <text evidence="1">Belongs to the 'phage' integrase family.</text>
</comment>
<keyword evidence="4" id="KW-0233">DNA recombination</keyword>
<accession>C4LF42</accession>
<dbReference type="InterPro" id="IPR022000">
    <property type="entry name" value="Min27-like_integrase_DNA_bind"/>
</dbReference>
<dbReference type="InterPro" id="IPR044068">
    <property type="entry name" value="CB"/>
</dbReference>
<reference evidence="9" key="1">
    <citation type="submission" date="2009-05" db="EMBL/GenBank/DDBJ databases">
        <title>Complete sequence of Tolumonas auensis DSM 9187.</title>
        <authorList>
            <consortium name="US DOE Joint Genome Institute"/>
            <person name="Lucas S."/>
            <person name="Copeland A."/>
            <person name="Lapidus A."/>
            <person name="Glavina del Rio T."/>
            <person name="Tice H."/>
            <person name="Bruce D."/>
            <person name="Goodwin L."/>
            <person name="Pitluck S."/>
            <person name="Chertkov O."/>
            <person name="Brettin T."/>
            <person name="Detter J.C."/>
            <person name="Han C."/>
            <person name="Larimer F."/>
            <person name="Land M."/>
            <person name="Hauser L."/>
            <person name="Kyrpides N."/>
            <person name="Mikhailova N."/>
            <person name="Spring S."/>
            <person name="Beller H."/>
        </authorList>
    </citation>
    <scope>NUCLEOTIDE SEQUENCE [LARGE SCALE GENOMIC DNA]</scope>
    <source>
        <strain evidence="9">DSM 9187 / TA4</strain>
    </source>
</reference>
<dbReference type="eggNOG" id="COG0582">
    <property type="taxonomic scope" value="Bacteria"/>
</dbReference>
<dbReference type="HOGENOM" id="CLU_027562_8_2_6"/>
<dbReference type="RefSeq" id="WP_015878680.1">
    <property type="nucleotide sequence ID" value="NC_012691.1"/>
</dbReference>
<dbReference type="Pfam" id="PF14659">
    <property type="entry name" value="Phage_int_SAM_3"/>
    <property type="match status" value="1"/>
</dbReference>
<dbReference type="AlphaFoldDB" id="C4LF42"/>
<dbReference type="PROSITE" id="PS51900">
    <property type="entry name" value="CB"/>
    <property type="match status" value="1"/>
</dbReference>
<protein>
    <submittedName>
        <fullName evidence="8">Integrase family protein</fullName>
    </submittedName>
</protein>
<dbReference type="EMBL" id="CP001616">
    <property type="protein sequence ID" value="ACQ93209.1"/>
    <property type="molecule type" value="Genomic_DNA"/>
</dbReference>
<evidence type="ECO:0000259" key="6">
    <source>
        <dbReference type="PROSITE" id="PS51898"/>
    </source>
</evidence>
<evidence type="ECO:0000313" key="9">
    <source>
        <dbReference type="Proteomes" id="UP000009073"/>
    </source>
</evidence>
<dbReference type="GO" id="GO:0003677">
    <property type="term" value="F:DNA binding"/>
    <property type="evidence" value="ECO:0007669"/>
    <property type="project" value="UniProtKB-UniRule"/>
</dbReference>
<dbReference type="InterPro" id="IPR013762">
    <property type="entry name" value="Integrase-like_cat_sf"/>
</dbReference>
<dbReference type="GO" id="GO:0006310">
    <property type="term" value="P:DNA recombination"/>
    <property type="evidence" value="ECO:0007669"/>
    <property type="project" value="UniProtKB-KW"/>
</dbReference>
<dbReference type="InterPro" id="IPR002104">
    <property type="entry name" value="Integrase_catalytic"/>
</dbReference>
<keyword evidence="9" id="KW-1185">Reference proteome</keyword>
<dbReference type="Pfam" id="PF00589">
    <property type="entry name" value="Phage_integrase"/>
    <property type="match status" value="1"/>
</dbReference>
<evidence type="ECO:0000256" key="4">
    <source>
        <dbReference type="ARBA" id="ARBA00023172"/>
    </source>
</evidence>
<dbReference type="PANTHER" id="PTHR30629:SF2">
    <property type="entry name" value="PROPHAGE INTEGRASE INTS-RELATED"/>
    <property type="match status" value="1"/>
</dbReference>
<dbReference type="CDD" id="cd01189">
    <property type="entry name" value="INT_ICEBs1_C_like"/>
    <property type="match status" value="1"/>
</dbReference>
<dbReference type="InterPro" id="IPR010998">
    <property type="entry name" value="Integrase_recombinase_N"/>
</dbReference>
<dbReference type="InterPro" id="IPR011010">
    <property type="entry name" value="DNA_brk_join_enz"/>
</dbReference>
<gene>
    <name evidence="8" type="ordered locus">Tola_1598</name>
</gene>
<dbReference type="STRING" id="595494.Tola_1598"/>
<organism evidence="8 9">
    <name type="scientific">Tolumonas auensis (strain DSM 9187 / NBRC 110442 / TA 4)</name>
    <dbReference type="NCBI Taxonomy" id="595494"/>
    <lineage>
        <taxon>Bacteria</taxon>
        <taxon>Pseudomonadati</taxon>
        <taxon>Pseudomonadota</taxon>
        <taxon>Gammaproteobacteria</taxon>
        <taxon>Aeromonadales</taxon>
        <taxon>Aeromonadaceae</taxon>
        <taxon>Tolumonas</taxon>
    </lineage>
</organism>
<dbReference type="PROSITE" id="PS51898">
    <property type="entry name" value="TYR_RECOMBINASE"/>
    <property type="match status" value="1"/>
</dbReference>
<evidence type="ECO:0000256" key="3">
    <source>
        <dbReference type="ARBA" id="ARBA00023125"/>
    </source>
</evidence>
<evidence type="ECO:0000259" key="7">
    <source>
        <dbReference type="PROSITE" id="PS51900"/>
    </source>
</evidence>
<feature type="domain" description="Core-binding (CB)" evidence="7">
    <location>
        <begin position="94"/>
        <end position="182"/>
    </location>
</feature>
<dbReference type="Proteomes" id="UP000009073">
    <property type="component" value="Chromosome"/>
</dbReference>
<dbReference type="KEGG" id="tau:Tola_1598"/>
<name>C4LF42_TOLAT</name>
<reference evidence="8 9" key="2">
    <citation type="journal article" date="2011" name="Stand. Genomic Sci.">
        <title>Complete genome sequence of Tolumonas auensis type strain (TA 4).</title>
        <authorList>
            <person name="Chertkov O."/>
            <person name="Copeland A."/>
            <person name="Lucas S."/>
            <person name="Lapidus A."/>
            <person name="Berry K.W."/>
            <person name="Detter J.C."/>
            <person name="Del Rio T.G."/>
            <person name="Hammon N."/>
            <person name="Dalin E."/>
            <person name="Tice H."/>
            <person name="Pitluck S."/>
            <person name="Richardson P."/>
            <person name="Bruce D."/>
            <person name="Goodwin L."/>
            <person name="Han C."/>
            <person name="Tapia R."/>
            <person name="Saunders E."/>
            <person name="Schmutz J."/>
            <person name="Brettin T."/>
            <person name="Larimer F."/>
            <person name="Land M."/>
            <person name="Hauser L."/>
            <person name="Spring S."/>
            <person name="Rohde M."/>
            <person name="Kyrpides N.C."/>
            <person name="Ivanova N."/>
            <person name="Goker M."/>
            <person name="Beller H.R."/>
            <person name="Klenk H.P."/>
            <person name="Woyke T."/>
        </authorList>
    </citation>
    <scope>NUCLEOTIDE SEQUENCE [LARGE SCALE GENOMIC DNA]</scope>
    <source>
        <strain evidence="9">DSM 9187 / TA4</strain>
    </source>
</reference>
<dbReference type="PANTHER" id="PTHR30629">
    <property type="entry name" value="PROPHAGE INTEGRASE"/>
    <property type="match status" value="1"/>
</dbReference>
<evidence type="ECO:0000313" key="8">
    <source>
        <dbReference type="EMBL" id="ACQ93209.1"/>
    </source>
</evidence>
<dbReference type="Gene3D" id="1.10.443.10">
    <property type="entry name" value="Intergrase catalytic core"/>
    <property type="match status" value="1"/>
</dbReference>
<evidence type="ECO:0000256" key="5">
    <source>
        <dbReference type="PROSITE-ProRule" id="PRU01248"/>
    </source>
</evidence>
<sequence length="393" mass="45890">MGSIRARDQRLFFDFRYQGVRCREQTLLKDTKLNRARLEKIMSDIDKAIHLDQFVYCDFFPDSIRCAAFEVIDAETKQRLEQRPEHLTFASNLPTFAEFSYEWLSENEVHWKQSHLANVKSIFENYLLPIFGHLPLDQITREDILKLRTSLAKGKTASQRSITNDRVNHIMTPLRCVFSEAALRFDIPSPFHNIKPLKIGRSNIEPFSLIEVRTFLAGVRADFRNYYTVRFFSGMRTAEIDGLRWKYVDLPNRQIVIEQTLVNGRPETPKTQASYRVIQISEPVYQALLHQHDETGHYEFVFCNEVGNPLDHRNVTKRVWNPTLAMLGLKRRRPYQTRHTTATLWLAAGENPEWIAKQLGHSTTKMLFEVYSRYVPNLTRQDGSAFNSLISCN</sequence>
<dbReference type="OrthoDB" id="5391994at2"/>
<dbReference type="SUPFAM" id="SSF56349">
    <property type="entry name" value="DNA breaking-rejoining enzymes"/>
    <property type="match status" value="1"/>
</dbReference>
<proteinExistence type="inferred from homology"/>
<keyword evidence="2" id="KW-0229">DNA integration</keyword>
<feature type="domain" description="Tyr recombinase" evidence="6">
    <location>
        <begin position="202"/>
        <end position="386"/>
    </location>
</feature>
<dbReference type="Gene3D" id="1.10.150.130">
    <property type="match status" value="1"/>
</dbReference>
<dbReference type="InterPro" id="IPR004107">
    <property type="entry name" value="Integrase_SAM-like_N"/>
</dbReference>
<evidence type="ECO:0000256" key="1">
    <source>
        <dbReference type="ARBA" id="ARBA00008857"/>
    </source>
</evidence>